<dbReference type="InterPro" id="IPR006311">
    <property type="entry name" value="TAT_signal"/>
</dbReference>
<dbReference type="InterPro" id="IPR051262">
    <property type="entry name" value="SMP-30/CGR1_Lactonase"/>
</dbReference>
<evidence type="ECO:0000313" key="5">
    <source>
        <dbReference type="EMBL" id="MEU8133477.1"/>
    </source>
</evidence>
<proteinExistence type="inferred from homology"/>
<evidence type="ECO:0000256" key="1">
    <source>
        <dbReference type="ARBA" id="ARBA00008853"/>
    </source>
</evidence>
<dbReference type="PANTHER" id="PTHR47572">
    <property type="entry name" value="LIPOPROTEIN-RELATED"/>
    <property type="match status" value="1"/>
</dbReference>
<dbReference type="Proteomes" id="UP001551482">
    <property type="component" value="Unassembled WGS sequence"/>
</dbReference>
<dbReference type="PROSITE" id="PS51318">
    <property type="entry name" value="TAT"/>
    <property type="match status" value="1"/>
</dbReference>
<keyword evidence="3" id="KW-0732">Signal</keyword>
<evidence type="ECO:0000313" key="6">
    <source>
        <dbReference type="Proteomes" id="UP001551482"/>
    </source>
</evidence>
<dbReference type="RefSeq" id="WP_358351021.1">
    <property type="nucleotide sequence ID" value="NZ_JBEZFP010000014.1"/>
</dbReference>
<accession>A0ABV3DE17</accession>
<gene>
    <name evidence="5" type="ORF">AB0C36_08215</name>
</gene>
<protein>
    <submittedName>
        <fullName evidence="5">SMP-30/gluconolactonase/LRE family protein</fullName>
    </submittedName>
</protein>
<name>A0ABV3DE17_9ACTN</name>
<feature type="chain" id="PRO_5046751265" evidence="3">
    <location>
        <begin position="32"/>
        <end position="376"/>
    </location>
</feature>
<comment type="similarity">
    <text evidence="1">Belongs to the SMP-30/CGR1 family.</text>
</comment>
<comment type="caution">
    <text evidence="5">The sequence shown here is derived from an EMBL/GenBank/DDBJ whole genome shotgun (WGS) entry which is preliminary data.</text>
</comment>
<sequence>MIKRTRRLTLAAALLAALAVGGAAVVPTATADPGGAVGGSGDSGSVEYADYAGDTGYAGPAAPASGGGHGTPPVIRAELVSKVAPLDPPSPFGHLTVLEGPAFGPDGRLYFVNLTGAPGQPKILKFDLPTKAVTPVHADATSGYSSLQFSPADGKIYATDFHNGEIDRLNPDGSGFETVFAGPVAGRPMVPDDIAFDKAGNMYITDYHGTPWSPTGRVVRLDADGTDPIVLQDGLSGPNGITFTPDFTGVWVSEYSLGRENHFALAPDGKSFTDGRVGMSANIGLHGFDSNTVDAAGNVYQVVIGTDKILVWNQKGDLIATVVVPYPQNGKRLVSNLAIKPGTNTAYVTVGGDDGGYIYRFRTLAPGIPQSNGGGA</sequence>
<organism evidence="5 6">
    <name type="scientific">Streptodolium elevatio</name>
    <dbReference type="NCBI Taxonomy" id="3157996"/>
    <lineage>
        <taxon>Bacteria</taxon>
        <taxon>Bacillati</taxon>
        <taxon>Actinomycetota</taxon>
        <taxon>Actinomycetes</taxon>
        <taxon>Kitasatosporales</taxon>
        <taxon>Streptomycetaceae</taxon>
        <taxon>Streptodolium</taxon>
    </lineage>
</organism>
<evidence type="ECO:0000259" key="4">
    <source>
        <dbReference type="Pfam" id="PF08450"/>
    </source>
</evidence>
<feature type="domain" description="SMP-30/Gluconolactonase/LRE-like region" evidence="4">
    <location>
        <begin position="99"/>
        <end position="349"/>
    </location>
</feature>
<keyword evidence="6" id="KW-1185">Reference proteome</keyword>
<feature type="signal peptide" evidence="3">
    <location>
        <begin position="1"/>
        <end position="31"/>
    </location>
</feature>
<dbReference type="SUPFAM" id="SSF63829">
    <property type="entry name" value="Calcium-dependent phosphotriesterase"/>
    <property type="match status" value="1"/>
</dbReference>
<keyword evidence="2" id="KW-0378">Hydrolase</keyword>
<reference evidence="5 6" key="1">
    <citation type="submission" date="2024-06" db="EMBL/GenBank/DDBJ databases">
        <title>The Natural Products Discovery Center: Release of the First 8490 Sequenced Strains for Exploring Actinobacteria Biosynthetic Diversity.</title>
        <authorList>
            <person name="Kalkreuter E."/>
            <person name="Kautsar S.A."/>
            <person name="Yang D."/>
            <person name="Bader C.D."/>
            <person name="Teijaro C.N."/>
            <person name="Fluegel L."/>
            <person name="Davis C.M."/>
            <person name="Simpson J.R."/>
            <person name="Lauterbach L."/>
            <person name="Steele A.D."/>
            <person name="Gui C."/>
            <person name="Meng S."/>
            <person name="Li G."/>
            <person name="Viehrig K."/>
            <person name="Ye F."/>
            <person name="Su P."/>
            <person name="Kiefer A.F."/>
            <person name="Nichols A."/>
            <person name="Cepeda A.J."/>
            <person name="Yan W."/>
            <person name="Fan B."/>
            <person name="Jiang Y."/>
            <person name="Adhikari A."/>
            <person name="Zheng C.-J."/>
            <person name="Schuster L."/>
            <person name="Cowan T.M."/>
            <person name="Smanski M.J."/>
            <person name="Chevrette M.G."/>
            <person name="De Carvalho L.P.S."/>
            <person name="Shen B."/>
        </authorList>
    </citation>
    <scope>NUCLEOTIDE SEQUENCE [LARGE SCALE GENOMIC DNA]</scope>
    <source>
        <strain evidence="5 6">NPDC048946</strain>
    </source>
</reference>
<dbReference type="Pfam" id="PF08450">
    <property type="entry name" value="SGL"/>
    <property type="match status" value="1"/>
</dbReference>
<dbReference type="InterPro" id="IPR011042">
    <property type="entry name" value="6-blade_b-propeller_TolB-like"/>
</dbReference>
<dbReference type="PANTHER" id="PTHR47572:SF4">
    <property type="entry name" value="LACTONASE DRP35"/>
    <property type="match status" value="1"/>
</dbReference>
<dbReference type="InterPro" id="IPR013658">
    <property type="entry name" value="SGL"/>
</dbReference>
<dbReference type="EMBL" id="JBEZFP010000014">
    <property type="protein sequence ID" value="MEU8133477.1"/>
    <property type="molecule type" value="Genomic_DNA"/>
</dbReference>
<dbReference type="Gene3D" id="2.120.10.30">
    <property type="entry name" value="TolB, C-terminal domain"/>
    <property type="match status" value="1"/>
</dbReference>
<evidence type="ECO:0000256" key="3">
    <source>
        <dbReference type="SAM" id="SignalP"/>
    </source>
</evidence>
<evidence type="ECO:0000256" key="2">
    <source>
        <dbReference type="ARBA" id="ARBA00022801"/>
    </source>
</evidence>